<feature type="domain" description="CAF17 C-terminal" evidence="4">
    <location>
        <begin position="199"/>
        <end position="264"/>
    </location>
</feature>
<dbReference type="Proteomes" id="UP000289411">
    <property type="component" value="Unassembled WGS sequence"/>
</dbReference>
<organism evidence="5 6">
    <name type="scientific">Lichenibacterium ramalinae</name>
    <dbReference type="NCBI Taxonomy" id="2316527"/>
    <lineage>
        <taxon>Bacteria</taxon>
        <taxon>Pseudomonadati</taxon>
        <taxon>Pseudomonadota</taxon>
        <taxon>Alphaproteobacteria</taxon>
        <taxon>Hyphomicrobiales</taxon>
        <taxon>Lichenihabitantaceae</taxon>
        <taxon>Lichenibacterium</taxon>
    </lineage>
</organism>
<dbReference type="InterPro" id="IPR017703">
    <property type="entry name" value="YgfZ/GCV_T_CS"/>
</dbReference>
<feature type="domain" description="GCVT N-terminal" evidence="3">
    <location>
        <begin position="12"/>
        <end position="103"/>
    </location>
</feature>
<dbReference type="GO" id="GO:0016226">
    <property type="term" value="P:iron-sulfur cluster assembly"/>
    <property type="evidence" value="ECO:0007669"/>
    <property type="project" value="TreeGrafter"/>
</dbReference>
<dbReference type="InterPro" id="IPR027266">
    <property type="entry name" value="TrmE/GcvT-like"/>
</dbReference>
<keyword evidence="6" id="KW-1185">Reference proteome</keyword>
<reference evidence="5 6" key="2">
    <citation type="submission" date="2019-02" db="EMBL/GenBank/DDBJ databases">
        <title>'Lichenibacterium ramalinii' gen. nov. sp. nov., 'Lichenibacterium minor' gen. nov. sp. nov.</title>
        <authorList>
            <person name="Pankratov T."/>
        </authorList>
    </citation>
    <scope>NUCLEOTIDE SEQUENCE [LARGE SCALE GENOMIC DNA]</scope>
    <source>
        <strain evidence="5 6">RmlP001</strain>
    </source>
</reference>
<sequence>MGTAFLDDRGIVAVEGAEARALLHRLVTSDVLGLAPGEARYTALLSPQGKVMVDFLIVDATTDGGADRFLLDCPAALAPDLARKLTLYRLRAAVGIADRSADLGVTAHWPDGPGARDPRHPALGTRDIGPRGIADPAARLAYEAHRIALGIPEGGRDFAYGDAFPHDVNLDRLGGVDFGKGCYVGQEVVSRVHHRGTARKRIVPVHFDGPPPAGGADITVGEIVIGTMGTSLDGRGLAMVRTDRAEEAAALGAPPVADGVHLALSLS</sequence>
<dbReference type="Pfam" id="PF01571">
    <property type="entry name" value="GCV_T"/>
    <property type="match status" value="1"/>
</dbReference>
<dbReference type="PANTHER" id="PTHR22602:SF0">
    <property type="entry name" value="TRANSFERASE CAF17, MITOCHONDRIAL-RELATED"/>
    <property type="match status" value="1"/>
</dbReference>
<keyword evidence="1" id="KW-0809">Transit peptide</keyword>
<dbReference type="NCBIfam" id="TIGR03317">
    <property type="entry name" value="ygfZ_signature"/>
    <property type="match status" value="1"/>
</dbReference>
<evidence type="ECO:0000313" key="6">
    <source>
        <dbReference type="Proteomes" id="UP000289411"/>
    </source>
</evidence>
<dbReference type="SUPFAM" id="SSF103025">
    <property type="entry name" value="Folate-binding domain"/>
    <property type="match status" value="1"/>
</dbReference>
<dbReference type="InterPro" id="IPR057460">
    <property type="entry name" value="CAF17_C"/>
</dbReference>
<name>A0A4Q2RDF0_9HYPH</name>
<accession>A0A4Q2RDF0</accession>
<dbReference type="PANTHER" id="PTHR22602">
    <property type="entry name" value="TRANSFERASE CAF17, MITOCHONDRIAL-RELATED"/>
    <property type="match status" value="1"/>
</dbReference>
<evidence type="ECO:0000313" key="5">
    <source>
        <dbReference type="EMBL" id="RYB04917.1"/>
    </source>
</evidence>
<dbReference type="Gene3D" id="3.30.1360.120">
    <property type="entry name" value="Probable tRNA modification gtpase trme, domain 1"/>
    <property type="match status" value="2"/>
</dbReference>
<feature type="region of interest" description="Disordered" evidence="2">
    <location>
        <begin position="107"/>
        <end position="128"/>
    </location>
</feature>
<evidence type="ECO:0000256" key="1">
    <source>
        <dbReference type="ARBA" id="ARBA00022946"/>
    </source>
</evidence>
<dbReference type="InterPro" id="IPR006222">
    <property type="entry name" value="GCVT_N"/>
</dbReference>
<reference evidence="5 6" key="1">
    <citation type="submission" date="2018-09" db="EMBL/GenBank/DDBJ databases">
        <authorList>
            <person name="Grouzdev D.S."/>
            <person name="Krutkina M.S."/>
        </authorList>
    </citation>
    <scope>NUCLEOTIDE SEQUENCE [LARGE SCALE GENOMIC DNA]</scope>
    <source>
        <strain evidence="5 6">RmlP001</strain>
    </source>
</reference>
<dbReference type="RefSeq" id="WP_129219149.1">
    <property type="nucleotide sequence ID" value="NZ_QYBC01000008.1"/>
</dbReference>
<dbReference type="InterPro" id="IPR045179">
    <property type="entry name" value="YgfZ/GcvT"/>
</dbReference>
<comment type="caution">
    <text evidence="5">The sequence shown here is derived from an EMBL/GenBank/DDBJ whole genome shotgun (WGS) entry which is preliminary data.</text>
</comment>
<proteinExistence type="predicted"/>
<gene>
    <name evidence="5" type="ORF">D3272_10570</name>
</gene>
<dbReference type="OrthoDB" id="9796287at2"/>
<dbReference type="EMBL" id="QYBC01000008">
    <property type="protein sequence ID" value="RYB04917.1"/>
    <property type="molecule type" value="Genomic_DNA"/>
</dbReference>
<protein>
    <submittedName>
        <fullName evidence="5">Folate-binding protein</fullName>
    </submittedName>
</protein>
<dbReference type="Pfam" id="PF25455">
    <property type="entry name" value="Beta-barrel_CAF17_C"/>
    <property type="match status" value="1"/>
</dbReference>
<dbReference type="AlphaFoldDB" id="A0A4Q2RDF0"/>
<evidence type="ECO:0000259" key="4">
    <source>
        <dbReference type="Pfam" id="PF25455"/>
    </source>
</evidence>
<evidence type="ECO:0000259" key="3">
    <source>
        <dbReference type="Pfam" id="PF01571"/>
    </source>
</evidence>
<evidence type="ECO:0000256" key="2">
    <source>
        <dbReference type="SAM" id="MobiDB-lite"/>
    </source>
</evidence>